<evidence type="ECO:0008006" key="8">
    <source>
        <dbReference type="Google" id="ProtNLM"/>
    </source>
</evidence>
<feature type="compositionally biased region" description="Basic and acidic residues" evidence="5">
    <location>
        <begin position="405"/>
        <end position="415"/>
    </location>
</feature>
<feature type="compositionally biased region" description="Polar residues" evidence="5">
    <location>
        <begin position="117"/>
        <end position="129"/>
    </location>
</feature>
<feature type="region of interest" description="Disordered" evidence="5">
    <location>
        <begin position="287"/>
        <end position="330"/>
    </location>
</feature>
<feature type="compositionally biased region" description="Acidic residues" evidence="5">
    <location>
        <begin position="227"/>
        <end position="236"/>
    </location>
</feature>
<dbReference type="PANTHER" id="PTHR13408">
    <property type="entry name" value="DNA-DIRECTED RNA POLYMERASE III"/>
    <property type="match status" value="1"/>
</dbReference>
<organism evidence="6 7">
    <name type="scientific">Leucocoprinus leucothites</name>
    <dbReference type="NCBI Taxonomy" id="201217"/>
    <lineage>
        <taxon>Eukaryota</taxon>
        <taxon>Fungi</taxon>
        <taxon>Dikarya</taxon>
        <taxon>Basidiomycota</taxon>
        <taxon>Agaricomycotina</taxon>
        <taxon>Agaricomycetes</taxon>
        <taxon>Agaricomycetidae</taxon>
        <taxon>Agaricales</taxon>
        <taxon>Agaricineae</taxon>
        <taxon>Agaricaceae</taxon>
        <taxon>Leucocoprinus</taxon>
    </lineage>
</organism>
<evidence type="ECO:0000256" key="3">
    <source>
        <dbReference type="ARBA" id="ARBA00023163"/>
    </source>
</evidence>
<evidence type="ECO:0000256" key="4">
    <source>
        <dbReference type="ARBA" id="ARBA00023242"/>
    </source>
</evidence>
<evidence type="ECO:0000256" key="5">
    <source>
        <dbReference type="SAM" id="MobiDB-lite"/>
    </source>
</evidence>
<sequence length="424" mass="45585">MSEPPSGSASGSATSKGIGSLAKKQSDVTRLGTQKLKFTPTLPSRRKKDEVKPEPIASTIPEPSDAGTRGRGRGRGRGGADAGGRGRGRGRGGGAVPPPVEMTASGPFAMGPALAGNQPSRRSASRTTDLTPAVPTSAAASAALGENLTRTAAPTLQKKDKGKAKVKAEEEEVYSDPDEGVEIIDMNTIRDMDWMAPETLKEERKRERTKKERESEAVDLKNAIDLSESEDEEEMEDLIEDFAIKSDLEGTDTTFREDRLYFFQFPNHFPKFTKQITNSSMLDAAEPQTLAESPTKKVSFAPDTKPAATPGSSRPSTAPPEPAKEEPVDGVIGQLEVYKSGAVKIRLTNGTLLDVNAATQPSFLQQAVHLDMSKKQLTVLGEVNKQFVVSPDIDYLLEAMAQKEEAEEIGKRAADSIDQPMDTT</sequence>
<dbReference type="GO" id="GO:0042797">
    <property type="term" value="P:tRNA transcription by RNA polymerase III"/>
    <property type="evidence" value="ECO:0007669"/>
    <property type="project" value="TreeGrafter"/>
</dbReference>
<feature type="compositionally biased region" description="Basic and acidic residues" evidence="5">
    <location>
        <begin position="188"/>
        <end position="219"/>
    </location>
</feature>
<feature type="compositionally biased region" description="Low complexity" evidence="5">
    <location>
        <begin position="1"/>
        <end position="20"/>
    </location>
</feature>
<reference evidence="6 7" key="1">
    <citation type="journal article" date="2020" name="ISME J.">
        <title>Uncovering the hidden diversity of litter-decomposition mechanisms in mushroom-forming fungi.</title>
        <authorList>
            <person name="Floudas D."/>
            <person name="Bentzer J."/>
            <person name="Ahren D."/>
            <person name="Johansson T."/>
            <person name="Persson P."/>
            <person name="Tunlid A."/>
        </authorList>
    </citation>
    <scope>NUCLEOTIDE SEQUENCE [LARGE SCALE GENOMIC DNA]</scope>
    <source>
        <strain evidence="6 7">CBS 146.42</strain>
    </source>
</reference>
<evidence type="ECO:0000256" key="2">
    <source>
        <dbReference type="ARBA" id="ARBA00022478"/>
    </source>
</evidence>
<feature type="compositionally biased region" description="Low complexity" evidence="5">
    <location>
        <begin position="130"/>
        <end position="144"/>
    </location>
</feature>
<evidence type="ECO:0000313" key="6">
    <source>
        <dbReference type="EMBL" id="KAF5361786.1"/>
    </source>
</evidence>
<name>A0A8H5GBC1_9AGAR</name>
<keyword evidence="4" id="KW-0539">Nucleus</keyword>
<comment type="subcellular location">
    <subcellularLocation>
        <location evidence="1">Nucleus</location>
    </subcellularLocation>
</comment>
<gene>
    <name evidence="6" type="ORF">D9756_002534</name>
</gene>
<proteinExistence type="predicted"/>
<feature type="compositionally biased region" description="Gly residues" evidence="5">
    <location>
        <begin position="77"/>
        <end position="95"/>
    </location>
</feature>
<protein>
    <recommendedName>
        <fullName evidence="8">DNA-directed RNA polymerase III subunit RPC4</fullName>
    </recommendedName>
</protein>
<evidence type="ECO:0000313" key="7">
    <source>
        <dbReference type="Proteomes" id="UP000559027"/>
    </source>
</evidence>
<dbReference type="Pfam" id="PF05132">
    <property type="entry name" value="RNA_pol_Rpc4"/>
    <property type="match status" value="1"/>
</dbReference>
<dbReference type="AlphaFoldDB" id="A0A8H5GBC1"/>
<feature type="region of interest" description="Disordered" evidence="5">
    <location>
        <begin position="405"/>
        <end position="424"/>
    </location>
</feature>
<keyword evidence="2" id="KW-0240">DNA-directed RNA polymerase</keyword>
<dbReference type="Proteomes" id="UP000559027">
    <property type="component" value="Unassembled WGS sequence"/>
</dbReference>
<dbReference type="InterPro" id="IPR007811">
    <property type="entry name" value="RPC4"/>
</dbReference>
<dbReference type="PANTHER" id="PTHR13408:SF0">
    <property type="entry name" value="DNA-DIRECTED RNA POLYMERASE III SUBUNIT RPC4"/>
    <property type="match status" value="1"/>
</dbReference>
<dbReference type="GO" id="GO:0003677">
    <property type="term" value="F:DNA binding"/>
    <property type="evidence" value="ECO:0007669"/>
    <property type="project" value="InterPro"/>
</dbReference>
<dbReference type="GO" id="GO:0005666">
    <property type="term" value="C:RNA polymerase III complex"/>
    <property type="evidence" value="ECO:0007669"/>
    <property type="project" value="InterPro"/>
</dbReference>
<keyword evidence="7" id="KW-1185">Reference proteome</keyword>
<dbReference type="EMBL" id="JAACJO010000002">
    <property type="protein sequence ID" value="KAF5361786.1"/>
    <property type="molecule type" value="Genomic_DNA"/>
</dbReference>
<feature type="compositionally biased region" description="Acidic residues" evidence="5">
    <location>
        <begin position="169"/>
        <end position="182"/>
    </location>
</feature>
<keyword evidence="3" id="KW-0804">Transcription</keyword>
<comment type="caution">
    <text evidence="6">The sequence shown here is derived from an EMBL/GenBank/DDBJ whole genome shotgun (WGS) entry which is preliminary data.</text>
</comment>
<feature type="region of interest" description="Disordered" evidence="5">
    <location>
        <begin position="1"/>
        <end position="236"/>
    </location>
</feature>
<dbReference type="OrthoDB" id="5836119at2759"/>
<evidence type="ECO:0000256" key="1">
    <source>
        <dbReference type="ARBA" id="ARBA00004123"/>
    </source>
</evidence>
<accession>A0A8H5GBC1</accession>